<feature type="chain" id="PRO_5035275419" description="Secreted protein" evidence="1">
    <location>
        <begin position="28"/>
        <end position="129"/>
    </location>
</feature>
<proteinExistence type="predicted"/>
<sequence length="129" mass="13228">MKVATMVQSLVAGAVAATAAVAVPAPAAATVVQESPLGTRSSHTRTEALGDAGRAAGLWVTYDIHAGIAGHILLVNHAPASGLRQSWTHLYTAPRGTECADTGRAGLDNRVWLSFSCVGNAGGDHLFVR</sequence>
<dbReference type="EMBL" id="BMQB01000001">
    <property type="protein sequence ID" value="GGJ79363.1"/>
    <property type="molecule type" value="Genomic_DNA"/>
</dbReference>
<comment type="caution">
    <text evidence="2">The sequence shown here is derived from an EMBL/GenBank/DDBJ whole genome shotgun (WGS) entry which is preliminary data.</text>
</comment>
<accession>A0A8J3F6B9</accession>
<dbReference type="Proteomes" id="UP000649739">
    <property type="component" value="Unassembled WGS sequence"/>
</dbReference>
<dbReference type="AlphaFoldDB" id="A0A8J3F6B9"/>
<protein>
    <recommendedName>
        <fullName evidence="4">Secreted protein</fullName>
    </recommendedName>
</protein>
<reference evidence="2" key="2">
    <citation type="submission" date="2020-09" db="EMBL/GenBank/DDBJ databases">
        <authorList>
            <person name="Sun Q."/>
            <person name="Ohkuma M."/>
        </authorList>
    </citation>
    <scope>NUCLEOTIDE SEQUENCE</scope>
    <source>
        <strain evidence="2">JCM 3090</strain>
    </source>
</reference>
<keyword evidence="3" id="KW-1185">Reference proteome</keyword>
<evidence type="ECO:0008006" key="4">
    <source>
        <dbReference type="Google" id="ProtNLM"/>
    </source>
</evidence>
<keyword evidence="1" id="KW-0732">Signal</keyword>
<name>A0A8J3F6B9_9ACTN</name>
<dbReference type="RefSeq" id="WP_189168483.1">
    <property type="nucleotide sequence ID" value="NZ_BMQB01000001.1"/>
</dbReference>
<feature type="signal peptide" evidence="1">
    <location>
        <begin position="1"/>
        <end position="27"/>
    </location>
</feature>
<gene>
    <name evidence="2" type="ORF">GCM10010123_06660</name>
</gene>
<organism evidence="2 3">
    <name type="scientific">Pilimelia anulata</name>
    <dbReference type="NCBI Taxonomy" id="53371"/>
    <lineage>
        <taxon>Bacteria</taxon>
        <taxon>Bacillati</taxon>
        <taxon>Actinomycetota</taxon>
        <taxon>Actinomycetes</taxon>
        <taxon>Micromonosporales</taxon>
        <taxon>Micromonosporaceae</taxon>
        <taxon>Pilimelia</taxon>
    </lineage>
</organism>
<evidence type="ECO:0000313" key="2">
    <source>
        <dbReference type="EMBL" id="GGJ79363.1"/>
    </source>
</evidence>
<evidence type="ECO:0000313" key="3">
    <source>
        <dbReference type="Proteomes" id="UP000649739"/>
    </source>
</evidence>
<evidence type="ECO:0000256" key="1">
    <source>
        <dbReference type="SAM" id="SignalP"/>
    </source>
</evidence>
<reference evidence="2" key="1">
    <citation type="journal article" date="2014" name="Int. J. Syst. Evol. Microbiol.">
        <title>Complete genome sequence of Corynebacterium casei LMG S-19264T (=DSM 44701T), isolated from a smear-ripened cheese.</title>
        <authorList>
            <consortium name="US DOE Joint Genome Institute (JGI-PGF)"/>
            <person name="Walter F."/>
            <person name="Albersmeier A."/>
            <person name="Kalinowski J."/>
            <person name="Ruckert C."/>
        </authorList>
    </citation>
    <scope>NUCLEOTIDE SEQUENCE</scope>
    <source>
        <strain evidence="2">JCM 3090</strain>
    </source>
</reference>